<dbReference type="OrthoDB" id="414540at2759"/>
<dbReference type="Gene3D" id="2.160.20.10">
    <property type="entry name" value="Single-stranded right-handed beta-helix, Pectin lyase-like"/>
    <property type="match status" value="1"/>
</dbReference>
<keyword evidence="4" id="KW-0732">Signal</keyword>
<protein>
    <submittedName>
        <fullName evidence="9">Glycoside hydrolase, family 28</fullName>
    </submittedName>
</protein>
<dbReference type="AlphaFoldDB" id="A0A0A2KRN3"/>
<dbReference type="SUPFAM" id="SSF51126">
    <property type="entry name" value="Pectin lyase-like"/>
    <property type="match status" value="1"/>
</dbReference>
<organism evidence="9 10">
    <name type="scientific">Penicillium italicum</name>
    <name type="common">Blue mold</name>
    <dbReference type="NCBI Taxonomy" id="40296"/>
    <lineage>
        <taxon>Eukaryota</taxon>
        <taxon>Fungi</taxon>
        <taxon>Dikarya</taxon>
        <taxon>Ascomycota</taxon>
        <taxon>Pezizomycotina</taxon>
        <taxon>Eurotiomycetes</taxon>
        <taxon>Eurotiomycetidae</taxon>
        <taxon>Eurotiales</taxon>
        <taxon>Aspergillaceae</taxon>
        <taxon>Penicillium</taxon>
    </lineage>
</organism>
<gene>
    <name evidence="9" type="ORF">PITC_000110</name>
</gene>
<dbReference type="InterPro" id="IPR012334">
    <property type="entry name" value="Pectin_lyas_fold"/>
</dbReference>
<dbReference type="InterPro" id="IPR000743">
    <property type="entry name" value="Glyco_hydro_28"/>
</dbReference>
<dbReference type="GO" id="GO:0005576">
    <property type="term" value="C:extracellular region"/>
    <property type="evidence" value="ECO:0007669"/>
    <property type="project" value="UniProtKB-SubCell"/>
</dbReference>
<dbReference type="GO" id="GO:0005975">
    <property type="term" value="P:carbohydrate metabolic process"/>
    <property type="evidence" value="ECO:0007669"/>
    <property type="project" value="InterPro"/>
</dbReference>
<reference evidence="9 10" key="1">
    <citation type="journal article" date="2015" name="Mol. Plant Microbe Interact.">
        <title>Genome, transcriptome, and functional analyses of Penicillium expansum provide new insights into secondary metabolism and pathogenicity.</title>
        <authorList>
            <person name="Ballester A.R."/>
            <person name="Marcet-Houben M."/>
            <person name="Levin E."/>
            <person name="Sela N."/>
            <person name="Selma-Lazaro C."/>
            <person name="Carmona L."/>
            <person name="Wisniewski M."/>
            <person name="Droby S."/>
            <person name="Gonzalez-Candelas L."/>
            <person name="Gabaldon T."/>
        </authorList>
    </citation>
    <scope>NUCLEOTIDE SEQUENCE [LARGE SCALE GENOMIC DNA]</scope>
    <source>
        <strain evidence="9 10">PHI-1</strain>
    </source>
</reference>
<dbReference type="GO" id="GO:0071555">
    <property type="term" value="P:cell wall organization"/>
    <property type="evidence" value="ECO:0007669"/>
    <property type="project" value="UniProtKB-KW"/>
</dbReference>
<dbReference type="InterPro" id="IPR016193">
    <property type="entry name" value="Cytidine_deaminase-like"/>
</dbReference>
<evidence type="ECO:0000256" key="6">
    <source>
        <dbReference type="ARBA" id="ARBA00023295"/>
    </source>
</evidence>
<dbReference type="Gene3D" id="3.40.140.10">
    <property type="entry name" value="Cytidine Deaminase, domain 2"/>
    <property type="match status" value="1"/>
</dbReference>
<dbReference type="GO" id="GO:0006139">
    <property type="term" value="P:nucleobase-containing compound metabolic process"/>
    <property type="evidence" value="ECO:0007669"/>
    <property type="project" value="UniProtKB-ARBA"/>
</dbReference>
<sequence>MDLTPEETNLVEIARKTINAIPISNTHSVASAALSSDGQIFTGVNVFHFTGGPCAELVVLGVAAGVGTPGLSHIVAVGEDGGDGIGRHGLSLESLGKNNKGFVKNVHVSGAKMIKLTKVVGIKMYSPGNGHAKSTVSNTTLSNIVVYGCDYAIRIQSCYGENKDYNMLSEESSRFGFDGHCLRENSWKDEWKV</sequence>
<keyword evidence="3" id="KW-0964">Secreted</keyword>
<evidence type="ECO:0000256" key="2">
    <source>
        <dbReference type="ARBA" id="ARBA00008834"/>
    </source>
</evidence>
<comment type="caution">
    <text evidence="9">The sequence shown here is derived from an EMBL/GenBank/DDBJ whole genome shotgun (WGS) entry which is preliminary data.</text>
</comment>
<dbReference type="EMBL" id="JQGA01001132">
    <property type="protein sequence ID" value="KGO69593.1"/>
    <property type="molecule type" value="Genomic_DNA"/>
</dbReference>
<keyword evidence="7" id="KW-0961">Cell wall biogenesis/degradation</keyword>
<evidence type="ECO:0000256" key="4">
    <source>
        <dbReference type="ARBA" id="ARBA00022729"/>
    </source>
</evidence>
<evidence type="ECO:0000256" key="5">
    <source>
        <dbReference type="ARBA" id="ARBA00022801"/>
    </source>
</evidence>
<comment type="subcellular location">
    <subcellularLocation>
        <location evidence="1">Secreted</location>
    </subcellularLocation>
</comment>
<dbReference type="InterPro" id="IPR011050">
    <property type="entry name" value="Pectin_lyase_fold/virulence"/>
</dbReference>
<evidence type="ECO:0000256" key="7">
    <source>
        <dbReference type="ARBA" id="ARBA00023316"/>
    </source>
</evidence>
<dbReference type="CDD" id="cd01283">
    <property type="entry name" value="cytidine_deaminase"/>
    <property type="match status" value="1"/>
</dbReference>
<evidence type="ECO:0000256" key="1">
    <source>
        <dbReference type="ARBA" id="ARBA00004613"/>
    </source>
</evidence>
<name>A0A0A2KRN3_PENIT</name>
<dbReference type="GO" id="GO:0004650">
    <property type="term" value="F:polygalacturonase activity"/>
    <property type="evidence" value="ECO:0007669"/>
    <property type="project" value="InterPro"/>
</dbReference>
<dbReference type="HOGENOM" id="CLU_1409227_0_0_1"/>
<keyword evidence="5 8" id="KW-0378">Hydrolase</keyword>
<dbReference type="SUPFAM" id="SSF53927">
    <property type="entry name" value="Cytidine deaminase-like"/>
    <property type="match status" value="1"/>
</dbReference>
<comment type="similarity">
    <text evidence="2 8">Belongs to the glycosyl hydrolase 28 family.</text>
</comment>
<evidence type="ECO:0000313" key="9">
    <source>
        <dbReference type="EMBL" id="KGO69593.1"/>
    </source>
</evidence>
<evidence type="ECO:0000313" key="10">
    <source>
        <dbReference type="Proteomes" id="UP000030104"/>
    </source>
</evidence>
<proteinExistence type="inferred from homology"/>
<keyword evidence="6 8" id="KW-0326">Glycosidase</keyword>
<evidence type="ECO:0000256" key="8">
    <source>
        <dbReference type="RuleBase" id="RU361169"/>
    </source>
</evidence>
<keyword evidence="10" id="KW-1185">Reference proteome</keyword>
<accession>A0A0A2KRN3</accession>
<dbReference type="STRING" id="40296.A0A0A2KRN3"/>
<evidence type="ECO:0000256" key="3">
    <source>
        <dbReference type="ARBA" id="ARBA00022525"/>
    </source>
</evidence>
<dbReference type="Pfam" id="PF00295">
    <property type="entry name" value="Glyco_hydro_28"/>
    <property type="match status" value="1"/>
</dbReference>
<dbReference type="Proteomes" id="UP000030104">
    <property type="component" value="Unassembled WGS sequence"/>
</dbReference>